<reference evidence="3" key="1">
    <citation type="submission" date="2016-10" db="EMBL/GenBank/DDBJ databases">
        <authorList>
            <person name="Varghese N."/>
            <person name="Submissions S."/>
        </authorList>
    </citation>
    <scope>NUCLEOTIDE SEQUENCE [LARGE SCALE GENOMIC DNA]</scope>
    <source>
        <strain evidence="3">DSM 217</strain>
    </source>
</reference>
<name>A0A1H3CNJ4_THIRO</name>
<feature type="region of interest" description="Disordered" evidence="1">
    <location>
        <begin position="68"/>
        <end position="89"/>
    </location>
</feature>
<feature type="compositionally biased region" description="Polar residues" evidence="1">
    <location>
        <begin position="77"/>
        <end position="89"/>
    </location>
</feature>
<protein>
    <submittedName>
        <fullName evidence="2">Transcriptional regulator, AlpA family</fullName>
    </submittedName>
</protein>
<organism evidence="2 3">
    <name type="scientific">Thiocapsa roseopersicina</name>
    <dbReference type="NCBI Taxonomy" id="1058"/>
    <lineage>
        <taxon>Bacteria</taxon>
        <taxon>Pseudomonadati</taxon>
        <taxon>Pseudomonadota</taxon>
        <taxon>Gammaproteobacteria</taxon>
        <taxon>Chromatiales</taxon>
        <taxon>Chromatiaceae</taxon>
        <taxon>Thiocapsa</taxon>
    </lineage>
</organism>
<dbReference type="InterPro" id="IPR052931">
    <property type="entry name" value="Prophage_regulatory_activator"/>
</dbReference>
<dbReference type="Pfam" id="PF05930">
    <property type="entry name" value="Phage_AlpA"/>
    <property type="match status" value="1"/>
</dbReference>
<accession>A0A1H3CNJ4</accession>
<dbReference type="PANTHER" id="PTHR36154">
    <property type="entry name" value="DNA-BINDING TRANSCRIPTIONAL ACTIVATOR ALPA"/>
    <property type="match status" value="1"/>
</dbReference>
<evidence type="ECO:0000313" key="3">
    <source>
        <dbReference type="Proteomes" id="UP000198816"/>
    </source>
</evidence>
<dbReference type="PANTHER" id="PTHR36154:SF1">
    <property type="entry name" value="DNA-BINDING TRANSCRIPTIONAL ACTIVATOR ALPA"/>
    <property type="match status" value="1"/>
</dbReference>
<gene>
    <name evidence="2" type="ORF">SAMN05421783_13612</name>
</gene>
<dbReference type="RefSeq" id="WP_093037830.1">
    <property type="nucleotide sequence ID" value="NZ_FNNZ01000036.1"/>
</dbReference>
<evidence type="ECO:0000256" key="1">
    <source>
        <dbReference type="SAM" id="MobiDB-lite"/>
    </source>
</evidence>
<dbReference type="Proteomes" id="UP000198816">
    <property type="component" value="Unassembled WGS sequence"/>
</dbReference>
<sequence length="89" mass="10076">MDTQAHPDTLIRVRQVLERTSFSRSALYREITAGRFPCQVKIGRQAVAWSARDVDAWIQERADQARQRRAAILGRQDTPTTPAQQDSPG</sequence>
<keyword evidence="3" id="KW-1185">Reference proteome</keyword>
<dbReference type="Gene3D" id="1.10.238.160">
    <property type="match status" value="1"/>
</dbReference>
<evidence type="ECO:0000313" key="2">
    <source>
        <dbReference type="EMBL" id="SDX55723.1"/>
    </source>
</evidence>
<dbReference type="InterPro" id="IPR010260">
    <property type="entry name" value="AlpA"/>
</dbReference>
<proteinExistence type="predicted"/>
<dbReference type="EMBL" id="FNNZ01000036">
    <property type="protein sequence ID" value="SDX55723.1"/>
    <property type="molecule type" value="Genomic_DNA"/>
</dbReference>
<dbReference type="AlphaFoldDB" id="A0A1H3CNJ4"/>
<dbReference type="OrthoDB" id="8455288at2"/>
<dbReference type="STRING" id="1058.SAMN05421783_13612"/>